<dbReference type="Gene3D" id="1.20.1420.30">
    <property type="entry name" value="NCX, central ion-binding region"/>
    <property type="match status" value="1"/>
</dbReference>
<protein>
    <recommendedName>
        <fullName evidence="6">Sodium/calcium exchanger membrane region domain-containing protein</fullName>
    </recommendedName>
</protein>
<keyword evidence="2 5" id="KW-0812">Transmembrane</keyword>
<feature type="transmembrane region" description="Helical" evidence="5">
    <location>
        <begin position="6"/>
        <end position="29"/>
    </location>
</feature>
<dbReference type="InterPro" id="IPR004837">
    <property type="entry name" value="NaCa_Exmemb"/>
</dbReference>
<evidence type="ECO:0000256" key="5">
    <source>
        <dbReference type="SAM" id="Phobius"/>
    </source>
</evidence>
<feature type="domain" description="Sodium/calcium exchanger membrane region" evidence="6">
    <location>
        <begin position="2"/>
        <end position="61"/>
    </location>
</feature>
<keyword evidence="3 5" id="KW-1133">Transmembrane helix</keyword>
<keyword evidence="8" id="KW-1185">Reference proteome</keyword>
<evidence type="ECO:0000313" key="8">
    <source>
        <dbReference type="Proteomes" id="UP000316855"/>
    </source>
</evidence>
<proteinExistence type="predicted"/>
<evidence type="ECO:0000256" key="2">
    <source>
        <dbReference type="ARBA" id="ARBA00022692"/>
    </source>
</evidence>
<keyword evidence="4 5" id="KW-0472">Membrane</keyword>
<dbReference type="InterPro" id="IPR044880">
    <property type="entry name" value="NCX_ion-bd_dom_sf"/>
</dbReference>
<feature type="transmembrane region" description="Helical" evidence="5">
    <location>
        <begin position="41"/>
        <end position="61"/>
    </location>
</feature>
<accession>A0A517VEX7</accession>
<dbReference type="GO" id="GO:0016020">
    <property type="term" value="C:membrane"/>
    <property type="evidence" value="ECO:0007669"/>
    <property type="project" value="UniProtKB-SubCell"/>
</dbReference>
<sequence length="93" mass="10025">MGSVDLAVGNIFGSNAFNMVLLVGIDLFYDGSLLASVSPTYAVTAAMVIIVTAVSIQGLLYRAEKRFWILEPDVVLMILLVLSALTIVCYTDH</sequence>
<organism evidence="7 8">
    <name type="scientific">Gimesia algae</name>
    <dbReference type="NCBI Taxonomy" id="2527971"/>
    <lineage>
        <taxon>Bacteria</taxon>
        <taxon>Pseudomonadati</taxon>
        <taxon>Planctomycetota</taxon>
        <taxon>Planctomycetia</taxon>
        <taxon>Planctomycetales</taxon>
        <taxon>Planctomycetaceae</taxon>
        <taxon>Gimesia</taxon>
    </lineage>
</organism>
<evidence type="ECO:0000256" key="1">
    <source>
        <dbReference type="ARBA" id="ARBA00004141"/>
    </source>
</evidence>
<dbReference type="Pfam" id="PF01699">
    <property type="entry name" value="Na_Ca_ex"/>
    <property type="match status" value="1"/>
</dbReference>
<gene>
    <name evidence="7" type="ORF">Pan161_32220</name>
</gene>
<dbReference type="GO" id="GO:0055085">
    <property type="term" value="P:transmembrane transport"/>
    <property type="evidence" value="ECO:0007669"/>
    <property type="project" value="InterPro"/>
</dbReference>
<evidence type="ECO:0000313" key="7">
    <source>
        <dbReference type="EMBL" id="QDT91563.1"/>
    </source>
</evidence>
<evidence type="ECO:0000256" key="4">
    <source>
        <dbReference type="ARBA" id="ARBA00023136"/>
    </source>
</evidence>
<dbReference type="Proteomes" id="UP000316855">
    <property type="component" value="Chromosome"/>
</dbReference>
<dbReference type="AlphaFoldDB" id="A0A517VEX7"/>
<dbReference type="EMBL" id="CP036343">
    <property type="protein sequence ID" value="QDT91563.1"/>
    <property type="molecule type" value="Genomic_DNA"/>
</dbReference>
<reference evidence="7 8" key="1">
    <citation type="submission" date="2019-02" db="EMBL/GenBank/DDBJ databases">
        <title>Deep-cultivation of Planctomycetes and their phenomic and genomic characterization uncovers novel biology.</title>
        <authorList>
            <person name="Wiegand S."/>
            <person name="Jogler M."/>
            <person name="Boedeker C."/>
            <person name="Pinto D."/>
            <person name="Vollmers J."/>
            <person name="Rivas-Marin E."/>
            <person name="Kohn T."/>
            <person name="Peeters S.H."/>
            <person name="Heuer A."/>
            <person name="Rast P."/>
            <person name="Oberbeckmann S."/>
            <person name="Bunk B."/>
            <person name="Jeske O."/>
            <person name="Meyerdierks A."/>
            <person name="Storesund J.E."/>
            <person name="Kallscheuer N."/>
            <person name="Luecker S."/>
            <person name="Lage O.M."/>
            <person name="Pohl T."/>
            <person name="Merkel B.J."/>
            <person name="Hornburger P."/>
            <person name="Mueller R.-W."/>
            <person name="Bruemmer F."/>
            <person name="Labrenz M."/>
            <person name="Spormann A.M."/>
            <person name="Op den Camp H."/>
            <person name="Overmann J."/>
            <person name="Amann R."/>
            <person name="Jetten M.S.M."/>
            <person name="Mascher T."/>
            <person name="Medema M.H."/>
            <person name="Devos D.P."/>
            <person name="Kaster A.-K."/>
            <person name="Ovreas L."/>
            <person name="Rohde M."/>
            <person name="Galperin M.Y."/>
            <person name="Jogler C."/>
        </authorList>
    </citation>
    <scope>NUCLEOTIDE SEQUENCE [LARGE SCALE GENOMIC DNA]</scope>
    <source>
        <strain evidence="7 8">Pan161</strain>
    </source>
</reference>
<evidence type="ECO:0000256" key="3">
    <source>
        <dbReference type="ARBA" id="ARBA00022989"/>
    </source>
</evidence>
<feature type="transmembrane region" description="Helical" evidence="5">
    <location>
        <begin position="67"/>
        <end position="90"/>
    </location>
</feature>
<name>A0A517VEX7_9PLAN</name>
<dbReference type="KEGG" id="gax:Pan161_32220"/>
<dbReference type="OrthoDB" id="9794225at2"/>
<comment type="subcellular location">
    <subcellularLocation>
        <location evidence="1">Membrane</location>
        <topology evidence="1">Multi-pass membrane protein</topology>
    </subcellularLocation>
</comment>
<evidence type="ECO:0000259" key="6">
    <source>
        <dbReference type="Pfam" id="PF01699"/>
    </source>
</evidence>